<sequence>MTSSMFRYGCDDLLFNENENTCSASKRFELAHFVNYGSTLLPSVISSCDSDFRPPPPLLLPLFWMEVRFDCVVWRSGILGLVGLCHFGEFWRASELSSWSSVSATVKEMRGEKNRR</sequence>
<evidence type="ECO:0000313" key="2">
    <source>
        <dbReference type="Proteomes" id="UP000325577"/>
    </source>
</evidence>
<organism evidence="1 2">
    <name type="scientific">Nyssa sinensis</name>
    <dbReference type="NCBI Taxonomy" id="561372"/>
    <lineage>
        <taxon>Eukaryota</taxon>
        <taxon>Viridiplantae</taxon>
        <taxon>Streptophyta</taxon>
        <taxon>Embryophyta</taxon>
        <taxon>Tracheophyta</taxon>
        <taxon>Spermatophyta</taxon>
        <taxon>Magnoliopsida</taxon>
        <taxon>eudicotyledons</taxon>
        <taxon>Gunneridae</taxon>
        <taxon>Pentapetalae</taxon>
        <taxon>asterids</taxon>
        <taxon>Cornales</taxon>
        <taxon>Nyssaceae</taxon>
        <taxon>Nyssa</taxon>
    </lineage>
</organism>
<name>A0A5J4ZEL3_9ASTE</name>
<reference evidence="1 2" key="1">
    <citation type="submission" date="2019-09" db="EMBL/GenBank/DDBJ databases">
        <title>A chromosome-level genome assembly of the Chinese tupelo Nyssa sinensis.</title>
        <authorList>
            <person name="Yang X."/>
            <person name="Kang M."/>
            <person name="Yang Y."/>
            <person name="Xiong H."/>
            <person name="Wang M."/>
            <person name="Zhang Z."/>
            <person name="Wang Z."/>
            <person name="Wu H."/>
            <person name="Ma T."/>
            <person name="Liu J."/>
            <person name="Xi Z."/>
        </authorList>
    </citation>
    <scope>NUCLEOTIDE SEQUENCE [LARGE SCALE GENOMIC DNA]</scope>
    <source>
        <strain evidence="1">J267</strain>
        <tissue evidence="1">Leaf</tissue>
    </source>
</reference>
<dbReference type="EMBL" id="CM018052">
    <property type="protein sequence ID" value="KAA8516186.1"/>
    <property type="molecule type" value="Genomic_DNA"/>
</dbReference>
<protein>
    <submittedName>
        <fullName evidence="1">Uncharacterized protein</fullName>
    </submittedName>
</protein>
<dbReference type="AlphaFoldDB" id="A0A5J4ZEL3"/>
<accession>A0A5J4ZEL3</accession>
<dbReference type="Proteomes" id="UP000325577">
    <property type="component" value="Linkage Group LG9"/>
</dbReference>
<keyword evidence="2" id="KW-1185">Reference proteome</keyword>
<evidence type="ECO:0000313" key="1">
    <source>
        <dbReference type="EMBL" id="KAA8516186.1"/>
    </source>
</evidence>
<proteinExistence type="predicted"/>
<gene>
    <name evidence="1" type="ORF">F0562_019365</name>
</gene>